<feature type="transmembrane region" description="Helical" evidence="7">
    <location>
        <begin position="20"/>
        <end position="41"/>
    </location>
</feature>
<organism evidence="9 10">
    <name type="scientific">Cohnella ginsengisoli</name>
    <dbReference type="NCBI Taxonomy" id="425004"/>
    <lineage>
        <taxon>Bacteria</taxon>
        <taxon>Bacillati</taxon>
        <taxon>Bacillota</taxon>
        <taxon>Bacilli</taxon>
        <taxon>Bacillales</taxon>
        <taxon>Paenibacillaceae</taxon>
        <taxon>Cohnella</taxon>
    </lineage>
</organism>
<evidence type="ECO:0000256" key="3">
    <source>
        <dbReference type="ARBA" id="ARBA00022475"/>
    </source>
</evidence>
<keyword evidence="3" id="KW-1003">Cell membrane</keyword>
<keyword evidence="10" id="KW-1185">Reference proteome</keyword>
<dbReference type="SUPFAM" id="SSF161098">
    <property type="entry name" value="MetI-like"/>
    <property type="match status" value="1"/>
</dbReference>
<keyword evidence="2 7" id="KW-0813">Transport</keyword>
<feature type="domain" description="ABC transmembrane type-1" evidence="8">
    <location>
        <begin position="80"/>
        <end position="280"/>
    </location>
</feature>
<keyword evidence="6 7" id="KW-0472">Membrane</keyword>
<name>A0A9X4QNF1_9BACL</name>
<gene>
    <name evidence="9" type="ORF">OMP38_18870</name>
</gene>
<comment type="subcellular location">
    <subcellularLocation>
        <location evidence="1 7">Cell membrane</location>
        <topology evidence="1 7">Multi-pass membrane protein</topology>
    </subcellularLocation>
</comment>
<evidence type="ECO:0000256" key="4">
    <source>
        <dbReference type="ARBA" id="ARBA00022692"/>
    </source>
</evidence>
<feature type="transmembrane region" description="Helical" evidence="7">
    <location>
        <begin position="261"/>
        <end position="280"/>
    </location>
</feature>
<dbReference type="RefSeq" id="WP_277566478.1">
    <property type="nucleotide sequence ID" value="NZ_JAPDHZ010000003.1"/>
</dbReference>
<dbReference type="Pfam" id="PF00528">
    <property type="entry name" value="BPD_transp_1"/>
    <property type="match status" value="1"/>
</dbReference>
<evidence type="ECO:0000259" key="8">
    <source>
        <dbReference type="PROSITE" id="PS50928"/>
    </source>
</evidence>
<sequence length="295" mass="32754">MQTQKLGVKGFRGDSIFQLLNAAFLSLISVSMLLPFIHIAAKSLSDQSYVVAKDVWLWPKGLNFSSYDFVLSYKQFYVSFGNSLFITVVGTLISMAVTLLAAYPLARNGLPYRRFMMLIFVITMFFSGGLIPTYLIVKDVGLLNSLWSVILPGALAPFNLILIRNFFSGLPEAMEESARMDGASSLRILAQIYVPLSMPAIATISMFYAVGYWNSFFQAMMYLTDRSLMPLQVFLLQLVSNDKPADMVVNDVLSGVTPESMRAAAIICVVLPILCVYPFIQRYFVKGIMLGAVKG</sequence>
<evidence type="ECO:0000256" key="5">
    <source>
        <dbReference type="ARBA" id="ARBA00022989"/>
    </source>
</evidence>
<comment type="caution">
    <text evidence="9">The sequence shown here is derived from an EMBL/GenBank/DDBJ whole genome shotgun (WGS) entry which is preliminary data.</text>
</comment>
<keyword evidence="4 7" id="KW-0812">Transmembrane</keyword>
<reference evidence="9 10" key="1">
    <citation type="submission" date="2022-10" db="EMBL/GenBank/DDBJ databases">
        <title>Comparative genomic analysis of Cohnella hashimotonis sp. nov., isolated from the International Space Station.</title>
        <authorList>
            <person name="Simpson A."/>
            <person name="Venkateswaran K."/>
        </authorList>
    </citation>
    <scope>NUCLEOTIDE SEQUENCE [LARGE SCALE GENOMIC DNA]</scope>
    <source>
        <strain evidence="9 10">DSM 18997</strain>
    </source>
</reference>
<protein>
    <submittedName>
        <fullName evidence="9">Carbohydrate ABC transporter permease</fullName>
    </submittedName>
</protein>
<dbReference type="InterPro" id="IPR000515">
    <property type="entry name" value="MetI-like"/>
</dbReference>
<keyword evidence="5 7" id="KW-1133">Transmembrane helix</keyword>
<evidence type="ECO:0000313" key="10">
    <source>
        <dbReference type="Proteomes" id="UP001153387"/>
    </source>
</evidence>
<feature type="transmembrane region" description="Helical" evidence="7">
    <location>
        <begin position="188"/>
        <end position="213"/>
    </location>
</feature>
<comment type="similarity">
    <text evidence="7">Belongs to the binding-protein-dependent transport system permease family.</text>
</comment>
<proteinExistence type="inferred from homology"/>
<feature type="transmembrane region" description="Helical" evidence="7">
    <location>
        <begin position="149"/>
        <end position="167"/>
    </location>
</feature>
<dbReference type="PANTHER" id="PTHR43744:SF9">
    <property type="entry name" value="POLYGALACTURONAN_RHAMNOGALACTURONAN TRANSPORT SYSTEM PERMEASE PROTEIN YTCP"/>
    <property type="match status" value="1"/>
</dbReference>
<dbReference type="PROSITE" id="PS50928">
    <property type="entry name" value="ABC_TM1"/>
    <property type="match status" value="1"/>
</dbReference>
<evidence type="ECO:0000256" key="1">
    <source>
        <dbReference type="ARBA" id="ARBA00004651"/>
    </source>
</evidence>
<dbReference type="EMBL" id="JAPDHZ010000003">
    <property type="protein sequence ID" value="MDG0792708.1"/>
    <property type="molecule type" value="Genomic_DNA"/>
</dbReference>
<dbReference type="Gene3D" id="1.10.3720.10">
    <property type="entry name" value="MetI-like"/>
    <property type="match status" value="1"/>
</dbReference>
<dbReference type="InterPro" id="IPR035906">
    <property type="entry name" value="MetI-like_sf"/>
</dbReference>
<evidence type="ECO:0000256" key="6">
    <source>
        <dbReference type="ARBA" id="ARBA00023136"/>
    </source>
</evidence>
<dbReference type="AlphaFoldDB" id="A0A9X4QNF1"/>
<dbReference type="Proteomes" id="UP001153387">
    <property type="component" value="Unassembled WGS sequence"/>
</dbReference>
<dbReference type="GO" id="GO:0055085">
    <property type="term" value="P:transmembrane transport"/>
    <property type="evidence" value="ECO:0007669"/>
    <property type="project" value="InterPro"/>
</dbReference>
<dbReference type="GO" id="GO:0005886">
    <property type="term" value="C:plasma membrane"/>
    <property type="evidence" value="ECO:0007669"/>
    <property type="project" value="UniProtKB-SubCell"/>
</dbReference>
<dbReference type="CDD" id="cd06261">
    <property type="entry name" value="TM_PBP2"/>
    <property type="match status" value="1"/>
</dbReference>
<evidence type="ECO:0000313" key="9">
    <source>
        <dbReference type="EMBL" id="MDG0792708.1"/>
    </source>
</evidence>
<dbReference type="PANTHER" id="PTHR43744">
    <property type="entry name" value="ABC TRANSPORTER PERMEASE PROTEIN MG189-RELATED-RELATED"/>
    <property type="match status" value="1"/>
</dbReference>
<evidence type="ECO:0000256" key="7">
    <source>
        <dbReference type="RuleBase" id="RU363032"/>
    </source>
</evidence>
<feature type="transmembrane region" description="Helical" evidence="7">
    <location>
        <begin position="76"/>
        <end position="103"/>
    </location>
</feature>
<evidence type="ECO:0000256" key="2">
    <source>
        <dbReference type="ARBA" id="ARBA00022448"/>
    </source>
</evidence>
<accession>A0A9X4QNF1</accession>
<feature type="transmembrane region" description="Helical" evidence="7">
    <location>
        <begin position="115"/>
        <end position="137"/>
    </location>
</feature>